<feature type="domain" description="Antitoxin Xre/MbcA/ParS-like toxin-binding" evidence="1">
    <location>
        <begin position="70"/>
        <end position="100"/>
    </location>
</feature>
<dbReference type="Proteomes" id="UP000067111">
    <property type="component" value="Unassembled WGS sequence"/>
</dbReference>
<protein>
    <recommendedName>
        <fullName evidence="1">Antitoxin Xre/MbcA/ParS-like toxin-binding domain-containing protein</fullName>
    </recommendedName>
</protein>
<name>A0A0X7JZ01_9PSED</name>
<dbReference type="EMBL" id="LRMR01000033">
    <property type="protein sequence ID" value="KWU48656.1"/>
    <property type="molecule type" value="Genomic_DNA"/>
</dbReference>
<dbReference type="OrthoDB" id="7033280at2"/>
<dbReference type="Pfam" id="PF09722">
    <property type="entry name" value="Xre_MbcA_ParS_C"/>
    <property type="match status" value="1"/>
</dbReference>
<sequence>MLIEFDINMNDAETLLRHCTEHQPNTEDFRENARLKEALQTLAEALHDAMRPAPHRAESSETIEPQLLKAAVRLFGDSASAMSWLSRPLAALGQKSPRDVPNEEAMTLILRIEHGIVA</sequence>
<organism evidence="2 3">
    <name type="scientific">Pseudomonas palleroniana</name>
    <dbReference type="NCBI Taxonomy" id="191390"/>
    <lineage>
        <taxon>Bacteria</taxon>
        <taxon>Pseudomonadati</taxon>
        <taxon>Pseudomonadota</taxon>
        <taxon>Gammaproteobacteria</taxon>
        <taxon>Pseudomonadales</taxon>
        <taxon>Pseudomonadaceae</taxon>
        <taxon>Pseudomonas</taxon>
    </lineage>
</organism>
<evidence type="ECO:0000259" key="1">
    <source>
        <dbReference type="Pfam" id="PF09722"/>
    </source>
</evidence>
<gene>
    <name evidence="2" type="ORF">AWV77_22335</name>
</gene>
<evidence type="ECO:0000313" key="3">
    <source>
        <dbReference type="Proteomes" id="UP000067111"/>
    </source>
</evidence>
<dbReference type="RefSeq" id="WP_060756350.1">
    <property type="nucleotide sequence ID" value="NZ_LRMR01000033.1"/>
</dbReference>
<evidence type="ECO:0000313" key="2">
    <source>
        <dbReference type="EMBL" id="KWU48656.1"/>
    </source>
</evidence>
<dbReference type="InterPro" id="IPR024467">
    <property type="entry name" value="Xre/MbcA/ParS-like_toxin-bd"/>
</dbReference>
<dbReference type="AlphaFoldDB" id="A0A0X7JZ01"/>
<proteinExistence type="predicted"/>
<reference evidence="3" key="1">
    <citation type="submission" date="2016-01" db="EMBL/GenBank/DDBJ databases">
        <authorList>
            <person name="Gamez R.M."/>
            <person name="Rodriguez F."/>
            <person name="Bernal J.F."/>
            <person name="Agarwala R."/>
            <person name="Landsman D."/>
            <person name="Marino-Ramirez L."/>
        </authorList>
    </citation>
    <scope>NUCLEOTIDE SEQUENCE [LARGE SCALE GENOMIC DNA]</scope>
    <source>
        <strain evidence="3">Ps006</strain>
    </source>
</reference>
<accession>A0A0X7JZ01</accession>
<comment type="caution">
    <text evidence="2">The sequence shown here is derived from an EMBL/GenBank/DDBJ whole genome shotgun (WGS) entry which is preliminary data.</text>
</comment>